<evidence type="ECO:0000313" key="2">
    <source>
        <dbReference type="Proteomes" id="UP000501891"/>
    </source>
</evidence>
<accession>A0A858R5C3</accession>
<proteinExistence type="predicted"/>
<dbReference type="Proteomes" id="UP000501891">
    <property type="component" value="Chromosome"/>
</dbReference>
<dbReference type="KEGG" id="acru:HHL28_05240"/>
<reference evidence="1" key="1">
    <citation type="submission" date="2020-04" db="EMBL/GenBank/DDBJ databases">
        <title>A desert anoxygenic phototrophic bacterium fixes CO2 using RubisCO under aerobic conditions.</title>
        <authorList>
            <person name="Tang K."/>
        </authorList>
    </citation>
    <scope>NUCLEOTIDE SEQUENCE [LARGE SCALE GENOMIC DNA]</scope>
    <source>
        <strain evidence="1">MIMtkB3</strain>
    </source>
</reference>
<sequence>MRGVMIESEVRHSARVHAGLLDSFIALTEAELARHANGFVEESLRELLETLRNERRAYGVIGGVAPVLMPVIENAA</sequence>
<organism evidence="1 2">
    <name type="scientific">Aerophototrophica crusticola</name>
    <dbReference type="NCBI Taxonomy" id="1709002"/>
    <lineage>
        <taxon>Bacteria</taxon>
        <taxon>Pseudomonadati</taxon>
        <taxon>Pseudomonadota</taxon>
        <taxon>Alphaproteobacteria</taxon>
        <taxon>Rhodospirillales</taxon>
        <taxon>Rhodospirillaceae</taxon>
        <taxon>Aerophototrophica</taxon>
    </lineage>
</organism>
<dbReference type="AlphaFoldDB" id="A0A858R5C3"/>
<protein>
    <submittedName>
        <fullName evidence="1">Uncharacterized protein</fullName>
    </submittedName>
</protein>
<dbReference type="EMBL" id="CP051775">
    <property type="protein sequence ID" value="QJE72581.1"/>
    <property type="molecule type" value="Genomic_DNA"/>
</dbReference>
<name>A0A858R5C3_9PROT</name>
<gene>
    <name evidence="1" type="ORF">HHL28_05240</name>
</gene>
<evidence type="ECO:0000313" key="1">
    <source>
        <dbReference type="EMBL" id="QJE72581.1"/>
    </source>
</evidence>
<keyword evidence="2" id="KW-1185">Reference proteome</keyword>